<reference evidence="2 3" key="1">
    <citation type="submission" date="2022-06" db="EMBL/GenBank/DDBJ databases">
        <title>Janthinobacterium kumbetensis sp. nov., isolated from spring water in Turkey.</title>
        <authorList>
            <person name="Inan Bektas K."/>
            <person name="Belduz A.A."/>
            <person name="Canakci S."/>
            <person name="Nalcaoglu A."/>
            <person name="Ceylan E."/>
            <person name="Kati H."/>
        </authorList>
    </citation>
    <scope>NUCLEOTIDE SEQUENCE [LARGE SCALE GENOMIC DNA]</scope>
    <source>
        <strain evidence="2 3">GK</strain>
    </source>
</reference>
<dbReference type="EMBL" id="JAMQGR010000003">
    <property type="protein sequence ID" value="MCM2566454.1"/>
    <property type="molecule type" value="Genomic_DNA"/>
</dbReference>
<organism evidence="2 3">
    <name type="scientific">Janthinobacterium kumbetense</name>
    <dbReference type="NCBI Taxonomy" id="2950280"/>
    <lineage>
        <taxon>Bacteria</taxon>
        <taxon>Pseudomonadati</taxon>
        <taxon>Pseudomonadota</taxon>
        <taxon>Betaproteobacteria</taxon>
        <taxon>Burkholderiales</taxon>
        <taxon>Oxalobacteraceae</taxon>
        <taxon>Janthinobacterium</taxon>
    </lineage>
</organism>
<evidence type="ECO:0000313" key="3">
    <source>
        <dbReference type="Proteomes" id="UP001202243"/>
    </source>
</evidence>
<evidence type="ECO:0000256" key="1">
    <source>
        <dbReference type="SAM" id="SignalP"/>
    </source>
</evidence>
<feature type="chain" id="PRO_5047254040" evidence="1">
    <location>
        <begin position="19"/>
        <end position="122"/>
    </location>
</feature>
<name>A0ABT0WQX3_9BURK</name>
<proteinExistence type="predicted"/>
<dbReference type="RefSeq" id="WP_251349940.1">
    <property type="nucleotide sequence ID" value="NZ_JAMQGR010000003.1"/>
</dbReference>
<keyword evidence="3" id="KW-1185">Reference proteome</keyword>
<feature type="signal peptide" evidence="1">
    <location>
        <begin position="1"/>
        <end position="18"/>
    </location>
</feature>
<gene>
    <name evidence="2" type="ORF">NCG91_12685</name>
</gene>
<protein>
    <submittedName>
        <fullName evidence="2">Uncharacterized protein</fullName>
    </submittedName>
</protein>
<sequence>MKRILAVFPLLVVAMVMAQSAPKWLFSYQSFKGRYAIYSGGLSDPQPSTSKDKRIAFWIDGKAAKQLFDAMGPDLRNACGVDGEYRLRQRAEVRCSYHPRDGHHCDFGFDLLTGRSIGGSVC</sequence>
<keyword evidence="1" id="KW-0732">Signal</keyword>
<evidence type="ECO:0000313" key="2">
    <source>
        <dbReference type="EMBL" id="MCM2566454.1"/>
    </source>
</evidence>
<dbReference type="Proteomes" id="UP001202243">
    <property type="component" value="Unassembled WGS sequence"/>
</dbReference>
<comment type="caution">
    <text evidence="2">The sequence shown here is derived from an EMBL/GenBank/DDBJ whole genome shotgun (WGS) entry which is preliminary data.</text>
</comment>
<accession>A0ABT0WQX3</accession>